<proteinExistence type="predicted"/>
<dbReference type="OrthoDB" id="8062037at2759"/>
<protein>
    <recommendedName>
        <fullName evidence="3">RING-type domain-containing protein</fullName>
    </recommendedName>
</protein>
<feature type="compositionally biased region" description="Polar residues" evidence="2">
    <location>
        <begin position="68"/>
        <end position="96"/>
    </location>
</feature>
<dbReference type="PANTHER" id="PTHR14991">
    <property type="entry name" value="RING FINGER PROTEIN 32"/>
    <property type="match status" value="1"/>
</dbReference>
<reference evidence="4 5" key="1">
    <citation type="submission" date="2015-07" db="EMBL/GenBank/DDBJ databases">
        <title>High-quality genome of monoxenous trypanosomatid Leptomonas pyrrhocoris.</title>
        <authorList>
            <person name="Flegontov P."/>
            <person name="Butenko A."/>
            <person name="Firsov S."/>
            <person name="Vlcek C."/>
            <person name="Logacheva M.D."/>
            <person name="Field M."/>
            <person name="Filatov D."/>
            <person name="Flegontova O."/>
            <person name="Gerasimov E."/>
            <person name="Jackson A.P."/>
            <person name="Kelly S."/>
            <person name="Opperdoes F."/>
            <person name="O'Reilly A."/>
            <person name="Votypka J."/>
            <person name="Yurchenko V."/>
            <person name="Lukes J."/>
        </authorList>
    </citation>
    <scope>NUCLEOTIDE SEQUENCE [LARGE SCALE GENOMIC DNA]</scope>
    <source>
        <strain evidence="4">H10</strain>
    </source>
</reference>
<evidence type="ECO:0000256" key="2">
    <source>
        <dbReference type="SAM" id="MobiDB-lite"/>
    </source>
</evidence>
<name>A0A0M9GAL9_LEPPY</name>
<evidence type="ECO:0000313" key="5">
    <source>
        <dbReference type="Proteomes" id="UP000037923"/>
    </source>
</evidence>
<dbReference type="PANTHER" id="PTHR14991:SF0">
    <property type="entry name" value="RING FINGER PROTEIN 32"/>
    <property type="match status" value="1"/>
</dbReference>
<dbReference type="SMART" id="SM00015">
    <property type="entry name" value="IQ"/>
    <property type="match status" value="1"/>
</dbReference>
<dbReference type="GO" id="GO:0008270">
    <property type="term" value="F:zinc ion binding"/>
    <property type="evidence" value="ECO:0007669"/>
    <property type="project" value="UniProtKB-KW"/>
</dbReference>
<dbReference type="AlphaFoldDB" id="A0A0M9GAL9"/>
<dbReference type="InterPro" id="IPR000048">
    <property type="entry name" value="IQ_motif_EF-hand-BS"/>
</dbReference>
<feature type="region of interest" description="Disordered" evidence="2">
    <location>
        <begin position="417"/>
        <end position="486"/>
    </location>
</feature>
<dbReference type="SUPFAM" id="SSF57850">
    <property type="entry name" value="RING/U-box"/>
    <property type="match status" value="1"/>
</dbReference>
<dbReference type="InterPro" id="IPR013083">
    <property type="entry name" value="Znf_RING/FYVE/PHD"/>
</dbReference>
<sequence>MPSSVSSASPPPPSVGLPIAAWSDSASTRQSSRRDKRQEKLGLWSAVALQQHFTLTGGQRGRPLPSAAVQSTRNGNVSQGPYTSGSSLELDSTNDGATALTDDLRTHLGPPGSFPGNPHKPTLALRMGLVPPPPPAPSAEDWQVVVHRAMLREQQSQRHVTDASTNRSGGGGNVGSSASLCAICQMSFLSTNGEGQVILSCSHVFHARCFRAFELCVRAQQRADGAGVAEVTAQLACPVCRTQHYYKRVFYEGKAMMQRAAVVKVQSAIRGFLARRAYVRVRLRSNATFRTDYVKARLARLSAAWSSFCAQQERHREATLIALAVQHQAATAAYLTEEEWAQVWRKLVEKTADTRGGDRCARDGVERSGMGLQCPICLERIHETYFTQRQREAEIEAAAAAGDDEVAMLRLAYEQRQRASRGEKPACSGQRKSTNGVRNDKKTHGCPDRHAPAPPTQPRAAKRLKGSSKTKAEPTHAAIQLPHLTSSSPSHPCALASRPQSGVLLSCGHCFHSTCIGCYERYNEHRMTDVADSSEAAASAVVIADRCPICRAGYAKHPL</sequence>
<dbReference type="InterPro" id="IPR042862">
    <property type="entry name" value="RNF32"/>
</dbReference>
<keyword evidence="5" id="KW-1185">Reference proteome</keyword>
<dbReference type="PROSITE" id="PS50089">
    <property type="entry name" value="ZF_RING_2"/>
    <property type="match status" value="1"/>
</dbReference>
<dbReference type="Proteomes" id="UP000037923">
    <property type="component" value="Unassembled WGS sequence"/>
</dbReference>
<accession>A0A0M9GAL9</accession>
<dbReference type="InterPro" id="IPR001841">
    <property type="entry name" value="Znf_RING"/>
</dbReference>
<dbReference type="PROSITE" id="PS50096">
    <property type="entry name" value="IQ"/>
    <property type="match status" value="1"/>
</dbReference>
<evidence type="ECO:0000313" key="4">
    <source>
        <dbReference type="EMBL" id="KPA86229.1"/>
    </source>
</evidence>
<feature type="domain" description="RING-type" evidence="3">
    <location>
        <begin position="181"/>
        <end position="241"/>
    </location>
</feature>
<keyword evidence="1" id="KW-0862">Zinc</keyword>
<keyword evidence="1" id="KW-0863">Zinc-finger</keyword>
<feature type="region of interest" description="Disordered" evidence="2">
    <location>
        <begin position="154"/>
        <end position="173"/>
    </location>
</feature>
<comment type="caution">
    <text evidence="4">The sequence shown here is derived from an EMBL/GenBank/DDBJ whole genome shotgun (WGS) entry which is preliminary data.</text>
</comment>
<feature type="region of interest" description="Disordered" evidence="2">
    <location>
        <begin position="1"/>
        <end position="39"/>
    </location>
</feature>
<dbReference type="VEuPathDB" id="TriTrypDB:LpyrH10_01_4640"/>
<feature type="compositionally biased region" description="Basic and acidic residues" evidence="2">
    <location>
        <begin position="438"/>
        <end position="451"/>
    </location>
</feature>
<keyword evidence="1" id="KW-0479">Metal-binding</keyword>
<evidence type="ECO:0000256" key="1">
    <source>
        <dbReference type="PROSITE-ProRule" id="PRU00175"/>
    </source>
</evidence>
<feature type="region of interest" description="Disordered" evidence="2">
    <location>
        <begin position="55"/>
        <end position="139"/>
    </location>
</feature>
<dbReference type="GeneID" id="26900762"/>
<dbReference type="RefSeq" id="XP_015664668.1">
    <property type="nucleotide sequence ID" value="XM_015796660.1"/>
</dbReference>
<dbReference type="Pfam" id="PF00612">
    <property type="entry name" value="IQ"/>
    <property type="match status" value="1"/>
</dbReference>
<dbReference type="OMA" id="FERYTEM"/>
<dbReference type="SMART" id="SM00184">
    <property type="entry name" value="RING"/>
    <property type="match status" value="2"/>
</dbReference>
<dbReference type="EMBL" id="LGTL01000001">
    <property type="protein sequence ID" value="KPA86229.1"/>
    <property type="molecule type" value="Genomic_DNA"/>
</dbReference>
<evidence type="ECO:0000259" key="3">
    <source>
        <dbReference type="PROSITE" id="PS50089"/>
    </source>
</evidence>
<organism evidence="4 5">
    <name type="scientific">Leptomonas pyrrhocoris</name>
    <name type="common">Firebug parasite</name>
    <dbReference type="NCBI Taxonomy" id="157538"/>
    <lineage>
        <taxon>Eukaryota</taxon>
        <taxon>Discoba</taxon>
        <taxon>Euglenozoa</taxon>
        <taxon>Kinetoplastea</taxon>
        <taxon>Metakinetoplastina</taxon>
        <taxon>Trypanosomatida</taxon>
        <taxon>Trypanosomatidae</taxon>
        <taxon>Leishmaniinae</taxon>
        <taxon>Leptomonas</taxon>
    </lineage>
</organism>
<dbReference type="Gene3D" id="3.30.40.10">
    <property type="entry name" value="Zinc/RING finger domain, C3HC4 (zinc finger)"/>
    <property type="match status" value="2"/>
</dbReference>
<gene>
    <name evidence="4" type="ORF">ABB37_00464</name>
</gene>